<feature type="transmembrane region" description="Helical" evidence="6">
    <location>
        <begin position="257"/>
        <end position="277"/>
    </location>
</feature>
<gene>
    <name evidence="7" type="ORF">DRP43_02175</name>
</gene>
<comment type="subcellular location">
    <subcellularLocation>
        <location evidence="1">Cell membrane</location>
        <topology evidence="1">Multi-pass membrane protein</topology>
    </subcellularLocation>
</comment>
<feature type="transmembrane region" description="Helical" evidence="6">
    <location>
        <begin position="43"/>
        <end position="65"/>
    </location>
</feature>
<evidence type="ECO:0000313" key="7">
    <source>
        <dbReference type="EMBL" id="RKX71798.1"/>
    </source>
</evidence>
<organism evidence="7 8">
    <name type="scientific">candidate division TA06 bacterium</name>
    <dbReference type="NCBI Taxonomy" id="2250710"/>
    <lineage>
        <taxon>Bacteria</taxon>
        <taxon>Bacteria division TA06</taxon>
    </lineage>
</organism>
<evidence type="ECO:0000256" key="1">
    <source>
        <dbReference type="ARBA" id="ARBA00004651"/>
    </source>
</evidence>
<sequence>MSFFKRSIYLASGKTLQAIVTFVFSIVLSHLLSKFYYGTYQQVILVGHIVIPVFILGLPTAIFFFLPKFSGIKRDKFLSSILTLFIFMSFLSVLTIYIIAINNGYIFKNNKIVTPLLLYSIFIASRILTSSIDPFLISQKREKVIFYYYSFITSLDMIFITIFYFTKMEFVNLFIFYAILGIVQILLTFFIINKYYKFKFMFIDIDIFKEIMTYSLPIAGNGIIGILSGNIDKLIISSFLGASIYAVYINGSYQIPLLSLFIASIVSVISPTITNYYHKKEHRKIVYIVRKSIEKTSIIIIPLFFLLMVTSREFITALYSDKFSASVNIFRITLILLPFRVTNYGNILNLIGKSKTVFYITLFELILNTILSIILLNIIGIYGPAISIVCTTIIQIALLLYFISLSTKTGLLDIFPIRNIVFYISFSVISVIPLFIVKRFADHLTLLFIEVLLFISIFLLLYLIWRKFGRNIFGLQK</sequence>
<reference evidence="7 8" key="1">
    <citation type="submission" date="2018-06" db="EMBL/GenBank/DDBJ databases">
        <title>Extensive metabolic versatility and redundancy in microbially diverse, dynamic hydrothermal sediments.</title>
        <authorList>
            <person name="Dombrowski N."/>
            <person name="Teske A."/>
            <person name="Baker B.J."/>
        </authorList>
    </citation>
    <scope>NUCLEOTIDE SEQUENCE [LARGE SCALE GENOMIC DNA]</scope>
    <source>
        <strain evidence="7">B10_G13</strain>
    </source>
</reference>
<feature type="transmembrane region" description="Helical" evidence="6">
    <location>
        <begin position="77"/>
        <end position="100"/>
    </location>
</feature>
<keyword evidence="3 6" id="KW-0812">Transmembrane</keyword>
<dbReference type="PANTHER" id="PTHR30250:SF11">
    <property type="entry name" value="O-ANTIGEN TRANSPORTER-RELATED"/>
    <property type="match status" value="1"/>
</dbReference>
<evidence type="ECO:0000313" key="8">
    <source>
        <dbReference type="Proteomes" id="UP000271125"/>
    </source>
</evidence>
<keyword evidence="5 6" id="KW-0472">Membrane</keyword>
<feature type="transmembrane region" description="Helical" evidence="6">
    <location>
        <begin position="443"/>
        <end position="465"/>
    </location>
</feature>
<feature type="transmembrane region" description="Helical" evidence="6">
    <location>
        <begin position="144"/>
        <end position="165"/>
    </location>
</feature>
<dbReference type="AlphaFoldDB" id="A0A660SLW6"/>
<dbReference type="PANTHER" id="PTHR30250">
    <property type="entry name" value="PST FAMILY PREDICTED COLANIC ACID TRANSPORTER"/>
    <property type="match status" value="1"/>
</dbReference>
<evidence type="ECO:0000256" key="2">
    <source>
        <dbReference type="ARBA" id="ARBA00022475"/>
    </source>
</evidence>
<dbReference type="EMBL" id="QNBD01000076">
    <property type="protein sequence ID" value="RKX71798.1"/>
    <property type="molecule type" value="Genomic_DNA"/>
</dbReference>
<dbReference type="Pfam" id="PF01943">
    <property type="entry name" value="Polysacc_synt"/>
    <property type="match status" value="1"/>
</dbReference>
<dbReference type="InterPro" id="IPR050833">
    <property type="entry name" value="Poly_Biosynth_Transport"/>
</dbReference>
<name>A0A660SLW6_UNCT6</name>
<feature type="transmembrane region" description="Helical" evidence="6">
    <location>
        <begin position="298"/>
        <end position="319"/>
    </location>
</feature>
<feature type="transmembrane region" description="Helical" evidence="6">
    <location>
        <begin position="417"/>
        <end position="437"/>
    </location>
</feature>
<feature type="transmembrane region" description="Helical" evidence="6">
    <location>
        <begin position="357"/>
        <end position="379"/>
    </location>
</feature>
<protein>
    <submittedName>
        <fullName evidence="7">Uncharacterized protein</fullName>
    </submittedName>
</protein>
<feature type="transmembrane region" description="Helical" evidence="6">
    <location>
        <begin position="112"/>
        <end position="132"/>
    </location>
</feature>
<comment type="caution">
    <text evidence="7">The sequence shown here is derived from an EMBL/GenBank/DDBJ whole genome shotgun (WGS) entry which is preliminary data.</text>
</comment>
<proteinExistence type="predicted"/>
<evidence type="ECO:0000256" key="4">
    <source>
        <dbReference type="ARBA" id="ARBA00022989"/>
    </source>
</evidence>
<feature type="transmembrane region" description="Helical" evidence="6">
    <location>
        <begin position="385"/>
        <end position="405"/>
    </location>
</feature>
<feature type="transmembrane region" description="Helical" evidence="6">
    <location>
        <begin position="325"/>
        <end position="345"/>
    </location>
</feature>
<feature type="transmembrane region" description="Helical" evidence="6">
    <location>
        <begin position="16"/>
        <end position="37"/>
    </location>
</feature>
<feature type="transmembrane region" description="Helical" evidence="6">
    <location>
        <begin position="171"/>
        <end position="192"/>
    </location>
</feature>
<dbReference type="InterPro" id="IPR002797">
    <property type="entry name" value="Polysacc_synth"/>
</dbReference>
<keyword evidence="4 6" id="KW-1133">Transmembrane helix</keyword>
<keyword evidence="2" id="KW-1003">Cell membrane</keyword>
<dbReference type="Proteomes" id="UP000271125">
    <property type="component" value="Unassembled WGS sequence"/>
</dbReference>
<evidence type="ECO:0000256" key="6">
    <source>
        <dbReference type="SAM" id="Phobius"/>
    </source>
</evidence>
<evidence type="ECO:0000256" key="3">
    <source>
        <dbReference type="ARBA" id="ARBA00022692"/>
    </source>
</evidence>
<accession>A0A660SLW6</accession>
<dbReference type="GO" id="GO:0005886">
    <property type="term" value="C:plasma membrane"/>
    <property type="evidence" value="ECO:0007669"/>
    <property type="project" value="UniProtKB-SubCell"/>
</dbReference>
<evidence type="ECO:0000256" key="5">
    <source>
        <dbReference type="ARBA" id="ARBA00023136"/>
    </source>
</evidence>